<dbReference type="PANTHER" id="PTHR21716">
    <property type="entry name" value="TRANSMEMBRANE PROTEIN"/>
    <property type="match status" value="1"/>
</dbReference>
<evidence type="ECO:0000256" key="5">
    <source>
        <dbReference type="ARBA" id="ARBA00022692"/>
    </source>
</evidence>
<keyword evidence="3" id="KW-0813">Transport</keyword>
<name>A0A1I2JM65_9CLOT</name>
<keyword evidence="4" id="KW-1003">Cell membrane</keyword>
<evidence type="ECO:0000313" key="8">
    <source>
        <dbReference type="EMBL" id="SFF55198.1"/>
    </source>
</evidence>
<dbReference type="Proteomes" id="UP000182135">
    <property type="component" value="Unassembled WGS sequence"/>
</dbReference>
<dbReference type="InterPro" id="IPR002549">
    <property type="entry name" value="AI-2E-like"/>
</dbReference>
<dbReference type="GO" id="GO:0055085">
    <property type="term" value="P:transmembrane transport"/>
    <property type="evidence" value="ECO:0007669"/>
    <property type="project" value="TreeGrafter"/>
</dbReference>
<keyword evidence="9" id="KW-1185">Reference proteome</keyword>
<dbReference type="EMBL" id="FOOE01000002">
    <property type="protein sequence ID" value="SFF55198.1"/>
    <property type="molecule type" value="Genomic_DNA"/>
</dbReference>
<evidence type="ECO:0000313" key="9">
    <source>
        <dbReference type="Proteomes" id="UP000182135"/>
    </source>
</evidence>
<accession>A0A1I2JM65</accession>
<dbReference type="RefSeq" id="WP_027639018.1">
    <property type="nucleotide sequence ID" value="NZ_BAAACD010000024.1"/>
</dbReference>
<protein>
    <submittedName>
        <fullName evidence="8">Predicted PurR-regulated permease PerM</fullName>
    </submittedName>
</protein>
<organism evidence="8 9">
    <name type="scientific">Clostridium cadaveris</name>
    <dbReference type="NCBI Taxonomy" id="1529"/>
    <lineage>
        <taxon>Bacteria</taxon>
        <taxon>Bacillati</taxon>
        <taxon>Bacillota</taxon>
        <taxon>Clostridia</taxon>
        <taxon>Eubacteriales</taxon>
        <taxon>Clostridiaceae</taxon>
        <taxon>Clostridium</taxon>
    </lineage>
</organism>
<dbReference type="eggNOG" id="COG0628">
    <property type="taxonomic scope" value="Bacteria"/>
</dbReference>
<keyword evidence="5" id="KW-0812">Transmembrane</keyword>
<comment type="subcellular location">
    <subcellularLocation>
        <location evidence="1">Cell membrane</location>
        <topology evidence="1">Multi-pass membrane protein</topology>
    </subcellularLocation>
</comment>
<dbReference type="STRING" id="1529.SAMN04487885_102179"/>
<proteinExistence type="inferred from homology"/>
<comment type="similarity">
    <text evidence="2">Belongs to the autoinducer-2 exporter (AI-2E) (TC 2.A.86) family.</text>
</comment>
<reference evidence="8 9" key="1">
    <citation type="submission" date="2016-10" db="EMBL/GenBank/DDBJ databases">
        <authorList>
            <person name="de Groot N.N."/>
        </authorList>
    </citation>
    <scope>NUCLEOTIDE SEQUENCE [LARGE SCALE GENOMIC DNA]</scope>
    <source>
        <strain evidence="8 9">NLAE-zl-G419</strain>
    </source>
</reference>
<keyword evidence="6" id="KW-1133">Transmembrane helix</keyword>
<keyword evidence="7" id="KW-0472">Membrane</keyword>
<dbReference type="AlphaFoldDB" id="A0A1I2JM65"/>
<evidence type="ECO:0000256" key="7">
    <source>
        <dbReference type="ARBA" id="ARBA00023136"/>
    </source>
</evidence>
<dbReference type="GeneID" id="90544274"/>
<dbReference type="OrthoDB" id="9793390at2"/>
<evidence type="ECO:0000256" key="3">
    <source>
        <dbReference type="ARBA" id="ARBA00022448"/>
    </source>
</evidence>
<evidence type="ECO:0000256" key="2">
    <source>
        <dbReference type="ARBA" id="ARBA00009773"/>
    </source>
</evidence>
<gene>
    <name evidence="8" type="ORF">SAMN04487885_102179</name>
</gene>
<dbReference type="GO" id="GO:0005886">
    <property type="term" value="C:plasma membrane"/>
    <property type="evidence" value="ECO:0007669"/>
    <property type="project" value="UniProtKB-SubCell"/>
</dbReference>
<evidence type="ECO:0000256" key="6">
    <source>
        <dbReference type="ARBA" id="ARBA00022989"/>
    </source>
</evidence>
<sequence length="387" mass="43595">MKINWNTKYNTIAVYAFLVTCGVCTFYLAISQLGTFTAKIGKAIGVLQPFIIGFSIAYILNFLLKFYENRILEMAFFKRLKLKSKRGLGLLFTYVTAFFLLYLFMHFVFPQVVESIVGLVNDIPIYIANLSNLFDKIVTNLELRDEYIHMITRNFNEMSNYIIKLATNLLPVLGSAVTAIASSVWNIILGLIISIYLLIDKEKFFGISKKITYAIFSTTRAERILELTRRSNSTFGKFLSGKILDSTIIGILTFIILTVFKIPYTLLISFIVAVTNIIPFFGPFIGAIPSVIIILFVSPIKALWFLLIIFIIQQIDGNIIGPKILGDSIGISAFWILFSIMIAGKFLGFVGMVIGVPLFAVIYSVVKENVEAKLEKKGLETETKKYI</sequence>
<dbReference type="PANTHER" id="PTHR21716:SF53">
    <property type="entry name" value="PERMEASE PERM-RELATED"/>
    <property type="match status" value="1"/>
</dbReference>
<evidence type="ECO:0000256" key="1">
    <source>
        <dbReference type="ARBA" id="ARBA00004651"/>
    </source>
</evidence>
<evidence type="ECO:0000256" key="4">
    <source>
        <dbReference type="ARBA" id="ARBA00022475"/>
    </source>
</evidence>
<dbReference type="Pfam" id="PF01594">
    <property type="entry name" value="AI-2E_transport"/>
    <property type="match status" value="1"/>
</dbReference>